<name>A0A645DJX0_9ZZZZ</name>
<evidence type="ECO:0000256" key="1">
    <source>
        <dbReference type="SAM" id="Phobius"/>
    </source>
</evidence>
<gene>
    <name evidence="2" type="ORF">SDC9_136842</name>
</gene>
<comment type="caution">
    <text evidence="2">The sequence shown here is derived from an EMBL/GenBank/DDBJ whole genome shotgun (WGS) entry which is preliminary data.</text>
</comment>
<keyword evidence="1" id="KW-0472">Membrane</keyword>
<proteinExistence type="predicted"/>
<evidence type="ECO:0000313" key="2">
    <source>
        <dbReference type="EMBL" id="MPM89730.1"/>
    </source>
</evidence>
<dbReference type="AlphaFoldDB" id="A0A645DJX0"/>
<organism evidence="2">
    <name type="scientific">bioreactor metagenome</name>
    <dbReference type="NCBI Taxonomy" id="1076179"/>
    <lineage>
        <taxon>unclassified sequences</taxon>
        <taxon>metagenomes</taxon>
        <taxon>ecological metagenomes</taxon>
    </lineage>
</organism>
<reference evidence="2" key="1">
    <citation type="submission" date="2019-08" db="EMBL/GenBank/DDBJ databases">
        <authorList>
            <person name="Kucharzyk K."/>
            <person name="Murdoch R.W."/>
            <person name="Higgins S."/>
            <person name="Loffler F."/>
        </authorList>
    </citation>
    <scope>NUCLEOTIDE SEQUENCE</scope>
</reference>
<keyword evidence="1" id="KW-1133">Transmembrane helix</keyword>
<keyword evidence="1" id="KW-0812">Transmembrane</keyword>
<accession>A0A645DJX0</accession>
<feature type="transmembrane region" description="Helical" evidence="1">
    <location>
        <begin position="62"/>
        <end position="79"/>
    </location>
</feature>
<sequence length="119" mass="13159">MALIKCPDCGREISEKAFKCLYCGCTIESNLDDRVEEVGVQESLSASENTVTRFDYNKIGKMSIILGCLAWIIGFFQLFKDDLIVTMACFAGLVIVGSTLVIAGFLAILCGELKRRYEN</sequence>
<evidence type="ECO:0008006" key="3">
    <source>
        <dbReference type="Google" id="ProtNLM"/>
    </source>
</evidence>
<feature type="transmembrane region" description="Helical" evidence="1">
    <location>
        <begin position="85"/>
        <end position="109"/>
    </location>
</feature>
<dbReference type="EMBL" id="VSSQ01037117">
    <property type="protein sequence ID" value="MPM89730.1"/>
    <property type="molecule type" value="Genomic_DNA"/>
</dbReference>
<protein>
    <recommendedName>
        <fullName evidence="3">Zinc-ribbon domain-containing protein</fullName>
    </recommendedName>
</protein>